<reference evidence="17 18" key="1">
    <citation type="submission" date="2020-08" db="EMBL/GenBank/DDBJ databases">
        <title>Functional genomics of gut bacteria from endangered species of beetles.</title>
        <authorList>
            <person name="Carlos-Shanley C."/>
        </authorList>
    </citation>
    <scope>NUCLEOTIDE SEQUENCE [LARGE SCALE GENOMIC DNA]</scope>
    <source>
        <strain evidence="17 18">S00245</strain>
    </source>
</reference>
<dbReference type="NCBIfam" id="TIGR02968">
    <property type="entry name" value="succ_dehyd_anc"/>
    <property type="match status" value="1"/>
</dbReference>
<dbReference type="AlphaFoldDB" id="A0A7W7KA19"/>
<comment type="subcellular location">
    <subcellularLocation>
        <location evidence="3">Membrane</location>
        <topology evidence="3">Multi-pass membrane protein</topology>
    </subcellularLocation>
</comment>
<comment type="cofactor">
    <cofactor evidence="1">
        <name>heme</name>
        <dbReference type="ChEBI" id="CHEBI:30413"/>
    </cofactor>
</comment>
<dbReference type="GO" id="GO:0016020">
    <property type="term" value="C:membrane"/>
    <property type="evidence" value="ECO:0007669"/>
    <property type="project" value="UniProtKB-SubCell"/>
</dbReference>
<feature type="transmembrane region" description="Helical" evidence="16">
    <location>
        <begin position="98"/>
        <end position="124"/>
    </location>
</feature>
<evidence type="ECO:0000256" key="15">
    <source>
        <dbReference type="ARBA" id="ARBA00023136"/>
    </source>
</evidence>
<proteinExistence type="predicted"/>
<keyword evidence="12" id="KW-0249">Electron transport</keyword>
<dbReference type="InterPro" id="IPR034804">
    <property type="entry name" value="SQR/QFR_C/D"/>
</dbReference>
<dbReference type="RefSeq" id="WP_184245155.1">
    <property type="nucleotide sequence ID" value="NZ_JACHLR010000009.1"/>
</dbReference>
<evidence type="ECO:0000256" key="2">
    <source>
        <dbReference type="ARBA" id="ARBA00004050"/>
    </source>
</evidence>
<comment type="subunit">
    <text evidence="5">Part of an enzyme complex containing four subunits: a flavoprotein, an iron-sulfur protein, plus two membrane-anchoring proteins, SdhC and SdhD.</text>
</comment>
<gene>
    <name evidence="17" type="ORF">HNO88_002297</name>
</gene>
<dbReference type="InterPro" id="IPR014312">
    <property type="entry name" value="Succ_DH_anchor"/>
</dbReference>
<evidence type="ECO:0000313" key="18">
    <source>
        <dbReference type="Proteomes" id="UP000555448"/>
    </source>
</evidence>
<keyword evidence="7" id="KW-0813">Transport</keyword>
<protein>
    <recommendedName>
        <fullName evidence="6">Succinate dehydrogenase hydrophobic membrane anchor subunit</fullName>
    </recommendedName>
</protein>
<evidence type="ECO:0000256" key="5">
    <source>
        <dbReference type="ARBA" id="ARBA00011558"/>
    </source>
</evidence>
<comment type="function">
    <text evidence="2">Membrane-anchoring subunit of succinate dehydrogenase (SDH).</text>
</comment>
<dbReference type="Gene3D" id="1.20.1300.10">
    <property type="entry name" value="Fumarate reductase/succinate dehydrogenase, transmembrane subunit"/>
    <property type="match status" value="1"/>
</dbReference>
<keyword evidence="13 16" id="KW-1133">Transmembrane helix</keyword>
<evidence type="ECO:0000256" key="13">
    <source>
        <dbReference type="ARBA" id="ARBA00022989"/>
    </source>
</evidence>
<evidence type="ECO:0000256" key="10">
    <source>
        <dbReference type="ARBA" id="ARBA00022692"/>
    </source>
</evidence>
<dbReference type="EMBL" id="JACHLR010000009">
    <property type="protein sequence ID" value="MBB4858971.1"/>
    <property type="molecule type" value="Genomic_DNA"/>
</dbReference>
<evidence type="ECO:0000256" key="14">
    <source>
        <dbReference type="ARBA" id="ARBA00023004"/>
    </source>
</evidence>
<evidence type="ECO:0000256" key="4">
    <source>
        <dbReference type="ARBA" id="ARBA00005163"/>
    </source>
</evidence>
<dbReference type="GO" id="GO:0046872">
    <property type="term" value="F:metal ion binding"/>
    <property type="evidence" value="ECO:0007669"/>
    <property type="project" value="UniProtKB-KW"/>
</dbReference>
<dbReference type="InterPro" id="IPR000701">
    <property type="entry name" value="SuccDH_FuR_B_TM-su"/>
</dbReference>
<accession>A0A7W7KA19</accession>
<evidence type="ECO:0000313" key="17">
    <source>
        <dbReference type="EMBL" id="MBB4858971.1"/>
    </source>
</evidence>
<organism evidence="17 18">
    <name type="scientific">Novosphingobium chloroacetimidivorans</name>
    <dbReference type="NCBI Taxonomy" id="1428314"/>
    <lineage>
        <taxon>Bacteria</taxon>
        <taxon>Pseudomonadati</taxon>
        <taxon>Pseudomonadota</taxon>
        <taxon>Alphaproteobacteria</taxon>
        <taxon>Sphingomonadales</taxon>
        <taxon>Sphingomonadaceae</taxon>
        <taxon>Novosphingobium</taxon>
    </lineage>
</organism>
<evidence type="ECO:0000256" key="7">
    <source>
        <dbReference type="ARBA" id="ARBA00022448"/>
    </source>
</evidence>
<dbReference type="GO" id="GO:0006099">
    <property type="term" value="P:tricarboxylic acid cycle"/>
    <property type="evidence" value="ECO:0007669"/>
    <property type="project" value="UniProtKB-UniPathway"/>
</dbReference>
<keyword evidence="8" id="KW-0816">Tricarboxylic acid cycle</keyword>
<evidence type="ECO:0000256" key="16">
    <source>
        <dbReference type="SAM" id="Phobius"/>
    </source>
</evidence>
<feature type="transmembrane region" description="Helical" evidence="16">
    <location>
        <begin position="59"/>
        <end position="78"/>
    </location>
</feature>
<dbReference type="Proteomes" id="UP000555448">
    <property type="component" value="Unassembled WGS sequence"/>
</dbReference>
<dbReference type="CDD" id="cd03495">
    <property type="entry name" value="SQR_TypeC_SdhD_like"/>
    <property type="match status" value="1"/>
</dbReference>
<dbReference type="UniPathway" id="UPA00223"/>
<evidence type="ECO:0000256" key="12">
    <source>
        <dbReference type="ARBA" id="ARBA00022982"/>
    </source>
</evidence>
<keyword evidence="15 16" id="KW-0472">Membrane</keyword>
<keyword evidence="9" id="KW-0349">Heme</keyword>
<comment type="caution">
    <text evidence="17">The sequence shown here is derived from an EMBL/GenBank/DDBJ whole genome shotgun (WGS) entry which is preliminary data.</text>
</comment>
<evidence type="ECO:0000256" key="9">
    <source>
        <dbReference type="ARBA" id="ARBA00022617"/>
    </source>
</evidence>
<evidence type="ECO:0000256" key="8">
    <source>
        <dbReference type="ARBA" id="ARBA00022532"/>
    </source>
</evidence>
<dbReference type="Pfam" id="PF01127">
    <property type="entry name" value="Sdh_cyt"/>
    <property type="match status" value="1"/>
</dbReference>
<evidence type="ECO:0000256" key="1">
    <source>
        <dbReference type="ARBA" id="ARBA00001971"/>
    </source>
</evidence>
<dbReference type="SUPFAM" id="SSF81343">
    <property type="entry name" value="Fumarate reductase respiratory complex transmembrane subunits"/>
    <property type="match status" value="1"/>
</dbReference>
<keyword evidence="11" id="KW-0479">Metal-binding</keyword>
<comment type="pathway">
    <text evidence="4">Carbohydrate metabolism; tricarboxylic acid cycle.</text>
</comment>
<sequence>MGNGTSIGRVRGKGSAHNGAHHWLSFRYTSVGSLLLTLWFGASLLMLPNFGYAALREWLASPLAATALALFIVVNVWHAQQGLRVVIEDYVHEEGNKFASLIALNLVCFAAAAFGLFCVIRLALGGA</sequence>
<feature type="transmembrane region" description="Helical" evidence="16">
    <location>
        <begin position="28"/>
        <end position="47"/>
    </location>
</feature>
<dbReference type="GO" id="GO:0020037">
    <property type="term" value="F:heme binding"/>
    <property type="evidence" value="ECO:0007669"/>
    <property type="project" value="InterPro"/>
</dbReference>
<keyword evidence="10 16" id="KW-0812">Transmembrane</keyword>
<evidence type="ECO:0000256" key="3">
    <source>
        <dbReference type="ARBA" id="ARBA00004141"/>
    </source>
</evidence>
<keyword evidence="18" id="KW-1185">Reference proteome</keyword>
<evidence type="ECO:0000256" key="11">
    <source>
        <dbReference type="ARBA" id="ARBA00022723"/>
    </source>
</evidence>
<name>A0A7W7KA19_9SPHN</name>
<keyword evidence="14" id="KW-0408">Iron</keyword>
<evidence type="ECO:0000256" key="6">
    <source>
        <dbReference type="ARBA" id="ARBA00019425"/>
    </source>
</evidence>